<dbReference type="EMBL" id="UZAH01028965">
    <property type="protein sequence ID" value="VDP03441.1"/>
    <property type="molecule type" value="Genomic_DNA"/>
</dbReference>
<dbReference type="GO" id="GO:0043527">
    <property type="term" value="C:tRNA methyltransferase complex"/>
    <property type="evidence" value="ECO:0007669"/>
    <property type="project" value="TreeGrafter"/>
</dbReference>
<dbReference type="InterPro" id="IPR036322">
    <property type="entry name" value="WD40_repeat_dom_sf"/>
</dbReference>
<keyword evidence="5 8" id="KW-0539">Nucleus</keyword>
<dbReference type="OrthoDB" id="371245at2759"/>
<organism evidence="10">
    <name type="scientific">Heligmosomoides polygyrus</name>
    <name type="common">Parasitic roundworm</name>
    <dbReference type="NCBI Taxonomy" id="6339"/>
    <lineage>
        <taxon>Eukaryota</taxon>
        <taxon>Metazoa</taxon>
        <taxon>Ecdysozoa</taxon>
        <taxon>Nematoda</taxon>
        <taxon>Chromadorea</taxon>
        <taxon>Rhabditida</taxon>
        <taxon>Rhabditina</taxon>
        <taxon>Rhabditomorpha</taxon>
        <taxon>Strongyloidea</taxon>
        <taxon>Heligmosomidae</taxon>
        <taxon>Heligmosomoides</taxon>
    </lineage>
</organism>
<comment type="similarity">
    <text evidence="8">Belongs to the WD repeat TRM82 family.</text>
</comment>
<dbReference type="SUPFAM" id="SSF50978">
    <property type="entry name" value="WD40 repeat-like"/>
    <property type="match status" value="1"/>
</dbReference>
<evidence type="ECO:0000256" key="4">
    <source>
        <dbReference type="ARBA" id="ARBA00022737"/>
    </source>
</evidence>
<dbReference type="GO" id="GO:0106004">
    <property type="term" value="P:tRNA (guanine-N7)-methylation"/>
    <property type="evidence" value="ECO:0007669"/>
    <property type="project" value="UniProtKB-UniRule"/>
</dbReference>
<evidence type="ECO:0000256" key="7">
    <source>
        <dbReference type="ARBA" id="ARBA00093542"/>
    </source>
</evidence>
<dbReference type="WBParaSite" id="HPBE_0001564801-mRNA-1">
    <property type="protein sequence ID" value="HPBE_0001564801-mRNA-1"/>
    <property type="gene ID" value="HPBE_0001564801"/>
</dbReference>
<evidence type="ECO:0000256" key="2">
    <source>
        <dbReference type="ARBA" id="ARBA00022574"/>
    </source>
</evidence>
<comment type="pathway">
    <text evidence="8">tRNA modification; N(7)-methylguanine-tRNA biosynthesis.</text>
</comment>
<evidence type="ECO:0000256" key="1">
    <source>
        <dbReference type="ARBA" id="ARBA00004123"/>
    </source>
</evidence>
<dbReference type="GO" id="GO:0005829">
    <property type="term" value="C:cytosol"/>
    <property type="evidence" value="ECO:0007669"/>
    <property type="project" value="TreeGrafter"/>
</dbReference>
<dbReference type="InterPro" id="IPR028884">
    <property type="entry name" value="Trm82"/>
</dbReference>
<keyword evidence="3 8" id="KW-0819">tRNA processing</keyword>
<dbReference type="InterPro" id="IPR015943">
    <property type="entry name" value="WD40/YVTN_repeat-like_dom_sf"/>
</dbReference>
<keyword evidence="4 8" id="KW-0677">Repeat</keyword>
<comment type="subcellular location">
    <subcellularLocation>
        <location evidence="1 8">Nucleus</location>
    </subcellularLocation>
</comment>
<dbReference type="UniPathway" id="UPA00989"/>
<comment type="function">
    <text evidence="6">Required for the Mettl1-dependent formation of N(7)-methylguanine at position 46 (m7G46) in tRNA. In the Mettl1-wuho methyltransferase complex, it is required to stabilize and induce conformational changes of the catalytic subunit. Required for binding of nanos mRNA and repression of translation by the mei-P26-bgcn-bam-sxl complex. May cooperate with mei-P26 and nanos to derepress the BMP signaling pathway. May cooperate with mei-P26 to suppress expression of a subset of microRNAs. May cooperate with mei-P26 to regulate bam expression levels in germline cells during gametogenesis. Required to promote mitosis to meiosis transition during gametogenesis. May regulate germline cell division in part by regulating ribosome biogenesis.</text>
</comment>
<evidence type="ECO:0000313" key="11">
    <source>
        <dbReference type="Proteomes" id="UP000050761"/>
    </source>
</evidence>
<evidence type="ECO:0000256" key="6">
    <source>
        <dbReference type="ARBA" id="ARBA00093337"/>
    </source>
</evidence>
<dbReference type="SMART" id="SM00320">
    <property type="entry name" value="WD40"/>
    <property type="match status" value="5"/>
</dbReference>
<evidence type="ECO:0000256" key="9">
    <source>
        <dbReference type="SAM" id="MobiDB-lite"/>
    </source>
</evidence>
<keyword evidence="2 8" id="KW-0853">WD repeat</keyword>
<name>A0A3P7ZVQ0_HELPZ</name>
<accession>A0A3P7ZVQ0</accession>
<comment type="subunit">
    <text evidence="7">Forms a heterodimer with the catalytic subunit Mettl1. Interacts with mei-P26 and weakly interacts with bgcn; required for the function or formation of the mei-P26-bgcn-bam-sxl complex. Interacts with nanos; may be involved in mei-P26-dependent derepression of the BMP signaling pathway. Interacts with Myc; the interaction may be mediated by mei-P26 and may be involved in the regulation of ribosome biogenesis.</text>
</comment>
<dbReference type="InterPro" id="IPR001680">
    <property type="entry name" value="WD40_rpt"/>
</dbReference>
<dbReference type="Gene3D" id="2.130.10.10">
    <property type="entry name" value="YVTN repeat-like/Quinoprotein amine dehydrogenase"/>
    <property type="match status" value="2"/>
</dbReference>
<protein>
    <recommendedName>
        <fullName evidence="8">tRNA (guanine-N(7)-)-methyltransferase non-catalytic subunit</fullName>
    </recommendedName>
    <alternativeName>
        <fullName evidence="8">WD repeat-containing protein 4 homolog</fullName>
    </alternativeName>
</protein>
<dbReference type="GO" id="GO:0005634">
    <property type="term" value="C:nucleus"/>
    <property type="evidence" value="ECO:0007669"/>
    <property type="project" value="UniProtKB-SubCell"/>
</dbReference>
<sequence length="397" mass="42999">MATLHSVGECVLICASSKVFSAHISSGGLSIKNVIDVKEVSDSLPFPEKEADNGKGSESDTKKTREVVDFQILCSKVSNCSSLLAVATSAKTVLLLDLPSLSFRRGFRIPKAPTSLVFDRDNTHVVVGDRAGHVCRYTVGAAEKFGYTDMNGITSLHEGEPLSSAITMVLDVALSEDGKFLLIADRDEKIRVSRYPEAYVVQSFCLGHSAYVSSVALRRGRFFSSGGDGVVHEWAMESGTSVAHSDRLGEGPIRRIRVLEKEDGLCIVAITGSTLLLLDGELKCIKTFKTSDPLMDIALSDGAVVAVTCSGLVLFNVSDGTFSSLQVPNELVDALTASKDPISNYFKNVTHQNMVEYYKRKAEKIESTKENQMRKRKAKQSLERTKKIATGAEATAS</sequence>
<evidence type="ECO:0000256" key="3">
    <source>
        <dbReference type="ARBA" id="ARBA00022694"/>
    </source>
</evidence>
<evidence type="ECO:0000313" key="12">
    <source>
        <dbReference type="WBParaSite" id="HPBE_0001564801-mRNA-1"/>
    </source>
</evidence>
<evidence type="ECO:0000256" key="5">
    <source>
        <dbReference type="ARBA" id="ARBA00023242"/>
    </source>
</evidence>
<dbReference type="Proteomes" id="UP000050761">
    <property type="component" value="Unassembled WGS sequence"/>
</dbReference>
<proteinExistence type="inferred from homology"/>
<dbReference type="PANTHER" id="PTHR16288">
    <property type="entry name" value="WD40 REPEAT PROTEIN 4"/>
    <property type="match status" value="1"/>
</dbReference>
<dbReference type="HAMAP" id="MF_03056">
    <property type="entry name" value="TRM82"/>
    <property type="match status" value="1"/>
</dbReference>
<reference evidence="12" key="2">
    <citation type="submission" date="2019-09" db="UniProtKB">
        <authorList>
            <consortium name="WormBaseParasite"/>
        </authorList>
    </citation>
    <scope>IDENTIFICATION</scope>
</reference>
<evidence type="ECO:0000313" key="10">
    <source>
        <dbReference type="EMBL" id="VDP03441.1"/>
    </source>
</evidence>
<comment type="function">
    <text evidence="8">Required for the formation of N(7)-methylguanine at position 46 (m7G46) in tRNA. In the complex, it is required to stabilize and induce conformational changes of the catalytic subunit.</text>
</comment>
<keyword evidence="11" id="KW-1185">Reference proteome</keyword>
<reference evidence="10 11" key="1">
    <citation type="submission" date="2018-11" db="EMBL/GenBank/DDBJ databases">
        <authorList>
            <consortium name="Pathogen Informatics"/>
        </authorList>
    </citation>
    <scope>NUCLEOTIDE SEQUENCE [LARGE SCALE GENOMIC DNA]</scope>
</reference>
<feature type="region of interest" description="Disordered" evidence="9">
    <location>
        <begin position="366"/>
        <end position="397"/>
    </location>
</feature>
<gene>
    <name evidence="10" type="ORF">HPBE_LOCUS15647</name>
</gene>
<dbReference type="AlphaFoldDB" id="A0A3P7ZVQ0"/>
<evidence type="ECO:0000256" key="8">
    <source>
        <dbReference type="HAMAP-Rule" id="MF_03056"/>
    </source>
</evidence>
<dbReference type="PANTHER" id="PTHR16288:SF0">
    <property type="entry name" value="TRNA (GUANINE-N(7)-)-METHYLTRANSFERASE NON-CATALYTIC SUBUNIT WDR4"/>
    <property type="match status" value="1"/>
</dbReference>